<evidence type="ECO:0000313" key="8">
    <source>
        <dbReference type="Proteomes" id="UP001156670"/>
    </source>
</evidence>
<sequence>MTKLDETSYPYLNPQPSDAEIQNHYTASPDEWSFVREVAQTADGQLAALFHLKLHQRLGRFIDLVTVPNLILQKIAASVGVNRIPTVTALQQYDASSTGRRHLTRIRDYCGVRPYDANVTTWLTTVAEKAAELKSRLPDIINVLLEELVHHRYDLPSFDALDRIAATARETVHERYYQNVEGQLTSELKETIDSLLETHNSPTTGWNSLKRESRKPTNKEVRQYLQHVVRLRELSAHMPKLSLPVPKYKYFCDLAASLDASELRQQKASKRYTLAVIYIRSRYAGTLDDAGEIFVKLMRALENNATAQLIEHQLEHTERAERLILQLKDVLEAFVRDGSIKTRIEAIEHCLTEQPDELITQCTEHLAYAGKNYLPFLLRPYAVQRPILMNCLDIMNLKSASDDKVMEHMIEALKRCRSSKGVLLSAEALGIDLSCDLDWLKPHWRKHVLVQSKEGATSFQIHRKYFELAVFTQLKEEITTGDVFIPGGETYDDFREQLVDDTTLDQELVEFVEISGLPATGKEFVRMLKAEMLTVSERVDRSFPDNSEARIVDGMIVLSKLKRTPLADAIKRLDLEISARMDPTTIVDVLVEVTKWLGVERHFKRLAGTEGRIDDLLRRVVLTLFCYGCNVGPTDLARCVKDLSRKQAAWLNLKYVNEETLLRVINDVINAYNQLDLPMYWGSGLSASGDGKKWTMRENTIMSEYHLRYGGYGGIGYYIVADTYIALYSRFITCGSYEGHYILDACMENTSDIQPKYLHGDTHAQNYVAFGLAPFLGAKLMPRIRRFKDLHLYRPSPGKRYKHIDALFDRTIKWALIERHYRDILRFAVSIKLGRISPSTILRRFNNKSRKNKIHDAMQALGAAYRTIYMLEYIEDPQLRRAISAATNKSEAFNQFIKWAFFANEGLIDETIRHEQQKLIRYNHVVANMIMYHNVQQMQRVLVELRQEGWDITPEMLEALGPYRTQHINRLGQHDVDTGRPIEALRAGSQISLARALGHQHPRQEAAPA</sequence>
<reference evidence="8" key="1">
    <citation type="journal article" date="2019" name="Int. J. Syst. Evol. Microbiol.">
        <title>The Global Catalogue of Microorganisms (GCM) 10K type strain sequencing project: providing services to taxonomists for standard genome sequencing and annotation.</title>
        <authorList>
            <consortium name="The Broad Institute Genomics Platform"/>
            <consortium name="The Broad Institute Genome Sequencing Center for Infectious Disease"/>
            <person name="Wu L."/>
            <person name="Ma J."/>
        </authorList>
    </citation>
    <scope>NUCLEOTIDE SEQUENCE [LARGE SCALE GENOMIC DNA]</scope>
    <source>
        <strain evidence="8">NBRC 111980</strain>
    </source>
</reference>
<protein>
    <recommendedName>
        <fullName evidence="9">Tn3 family transposase</fullName>
    </recommendedName>
</protein>
<feature type="domain" description="Tn3 transposase DDE" evidence="5">
    <location>
        <begin position="588"/>
        <end position="973"/>
    </location>
</feature>
<proteinExistence type="inferred from homology"/>
<dbReference type="InterPro" id="IPR047653">
    <property type="entry name" value="Tn3-like_transpos"/>
</dbReference>
<keyword evidence="2" id="KW-0815">Transposition</keyword>
<dbReference type="Pfam" id="PF13700">
    <property type="entry name" value="DUF4158"/>
    <property type="match status" value="1"/>
</dbReference>
<evidence type="ECO:0000259" key="6">
    <source>
        <dbReference type="Pfam" id="PF13700"/>
    </source>
</evidence>
<feature type="domain" description="DUF4158" evidence="6">
    <location>
        <begin position="5"/>
        <end position="168"/>
    </location>
</feature>
<dbReference type="Proteomes" id="UP001156670">
    <property type="component" value="Unassembled WGS sequence"/>
</dbReference>
<evidence type="ECO:0000256" key="2">
    <source>
        <dbReference type="ARBA" id="ARBA00022578"/>
    </source>
</evidence>
<comment type="similarity">
    <text evidence="1">Belongs to the transposase 7 family.</text>
</comment>
<keyword evidence="8" id="KW-1185">Reference proteome</keyword>
<evidence type="ECO:0008006" key="9">
    <source>
        <dbReference type="Google" id="ProtNLM"/>
    </source>
</evidence>
<dbReference type="NCBIfam" id="NF033527">
    <property type="entry name" value="transpos_Tn3"/>
    <property type="match status" value="1"/>
</dbReference>
<accession>A0ABQ5XJ01</accession>
<dbReference type="InterPro" id="IPR002513">
    <property type="entry name" value="Tn3_Tnp_DDE_dom"/>
</dbReference>
<comment type="caution">
    <text evidence="7">The sequence shown here is derived from an EMBL/GenBank/DDBJ whole genome shotgun (WGS) entry which is preliminary data.</text>
</comment>
<dbReference type="EMBL" id="BSOB01000005">
    <property type="protein sequence ID" value="GLQ91664.1"/>
    <property type="molecule type" value="Genomic_DNA"/>
</dbReference>
<dbReference type="Pfam" id="PF01526">
    <property type="entry name" value="DDE_Tnp_Tn3"/>
    <property type="match status" value="1"/>
</dbReference>
<evidence type="ECO:0000259" key="5">
    <source>
        <dbReference type="Pfam" id="PF01526"/>
    </source>
</evidence>
<keyword evidence="4" id="KW-0233">DNA recombination</keyword>
<name>A0ABQ5XJ01_9GAMM</name>
<evidence type="ECO:0000313" key="7">
    <source>
        <dbReference type="EMBL" id="GLQ91664.1"/>
    </source>
</evidence>
<evidence type="ECO:0000256" key="3">
    <source>
        <dbReference type="ARBA" id="ARBA00023125"/>
    </source>
</evidence>
<gene>
    <name evidence="7" type="ORF">GCM10007901_06140</name>
</gene>
<evidence type="ECO:0000256" key="4">
    <source>
        <dbReference type="ARBA" id="ARBA00023172"/>
    </source>
</evidence>
<dbReference type="RefSeq" id="WP_284319421.1">
    <property type="nucleotide sequence ID" value="NZ_BSOB01000005.1"/>
</dbReference>
<evidence type="ECO:0000256" key="1">
    <source>
        <dbReference type="ARBA" id="ARBA00009402"/>
    </source>
</evidence>
<organism evidence="7 8">
    <name type="scientific">Dyella acidisoli</name>
    <dbReference type="NCBI Taxonomy" id="1867834"/>
    <lineage>
        <taxon>Bacteria</taxon>
        <taxon>Pseudomonadati</taxon>
        <taxon>Pseudomonadota</taxon>
        <taxon>Gammaproteobacteria</taxon>
        <taxon>Lysobacterales</taxon>
        <taxon>Rhodanobacteraceae</taxon>
        <taxon>Dyella</taxon>
    </lineage>
</organism>
<keyword evidence="3" id="KW-0238">DNA-binding</keyword>
<dbReference type="InterPro" id="IPR025296">
    <property type="entry name" value="DUF4158"/>
</dbReference>